<evidence type="ECO:0000313" key="2">
    <source>
        <dbReference type="EMBL" id="GFY36261.1"/>
    </source>
</evidence>
<proteinExistence type="predicted"/>
<accession>A0A8X6WLK4</accession>
<comment type="caution">
    <text evidence="2">The sequence shown here is derived from an EMBL/GenBank/DDBJ whole genome shotgun (WGS) entry which is preliminary data.</text>
</comment>
<dbReference type="Proteomes" id="UP000887159">
    <property type="component" value="Unassembled WGS sequence"/>
</dbReference>
<feature type="region of interest" description="Disordered" evidence="1">
    <location>
        <begin position="1"/>
        <end position="24"/>
    </location>
</feature>
<sequence>MERRWNETADTPSTQVHHGGTYTGNESMKYRQAGVFFLKIAVKKSLLVNQFINSPSEKKSGVTSNNLRVNSTSVSLQGVREESVVPFEE</sequence>
<evidence type="ECO:0000256" key="1">
    <source>
        <dbReference type="SAM" id="MobiDB-lite"/>
    </source>
</evidence>
<reference evidence="2" key="1">
    <citation type="submission" date="2020-08" db="EMBL/GenBank/DDBJ databases">
        <title>Multicomponent nature underlies the extraordinary mechanical properties of spider dragline silk.</title>
        <authorList>
            <person name="Kono N."/>
            <person name="Nakamura H."/>
            <person name="Mori M."/>
            <person name="Yoshida Y."/>
            <person name="Ohtoshi R."/>
            <person name="Malay A.D."/>
            <person name="Moran D.A.P."/>
            <person name="Tomita M."/>
            <person name="Numata K."/>
            <person name="Arakawa K."/>
        </authorList>
    </citation>
    <scope>NUCLEOTIDE SEQUENCE</scope>
</reference>
<gene>
    <name evidence="2" type="ORF">TNCV_4846331</name>
</gene>
<dbReference type="AlphaFoldDB" id="A0A8X6WLK4"/>
<organism evidence="2 3">
    <name type="scientific">Trichonephila clavipes</name>
    <name type="common">Golden silk orbweaver</name>
    <name type="synonym">Nephila clavipes</name>
    <dbReference type="NCBI Taxonomy" id="2585209"/>
    <lineage>
        <taxon>Eukaryota</taxon>
        <taxon>Metazoa</taxon>
        <taxon>Ecdysozoa</taxon>
        <taxon>Arthropoda</taxon>
        <taxon>Chelicerata</taxon>
        <taxon>Arachnida</taxon>
        <taxon>Araneae</taxon>
        <taxon>Araneomorphae</taxon>
        <taxon>Entelegynae</taxon>
        <taxon>Araneoidea</taxon>
        <taxon>Nephilidae</taxon>
        <taxon>Trichonephila</taxon>
    </lineage>
</organism>
<dbReference type="EMBL" id="BMAU01021435">
    <property type="protein sequence ID" value="GFY36261.1"/>
    <property type="molecule type" value="Genomic_DNA"/>
</dbReference>
<evidence type="ECO:0000313" key="3">
    <source>
        <dbReference type="Proteomes" id="UP000887159"/>
    </source>
</evidence>
<protein>
    <submittedName>
        <fullName evidence="2">Uncharacterized protein</fullName>
    </submittedName>
</protein>
<keyword evidence="3" id="KW-1185">Reference proteome</keyword>
<name>A0A8X6WLK4_TRICX</name>